<dbReference type="EMBL" id="VLLA01000026">
    <property type="protein sequence ID" value="TWI61265.1"/>
    <property type="molecule type" value="Genomic_DNA"/>
</dbReference>
<accession>A0A562QWU9</accession>
<dbReference type="AlphaFoldDB" id="A0A562QWU9"/>
<dbReference type="InterPro" id="IPR008775">
    <property type="entry name" value="Phytyl_CoA_dOase-like"/>
</dbReference>
<protein>
    <submittedName>
        <fullName evidence="1">Phytanoyl-CoA dioxygenase PhyH</fullName>
    </submittedName>
</protein>
<gene>
    <name evidence="1" type="ORF">IQ16_07143</name>
</gene>
<evidence type="ECO:0000313" key="1">
    <source>
        <dbReference type="EMBL" id="TWI61265.1"/>
    </source>
</evidence>
<name>A0A562QWU9_9BRAD</name>
<dbReference type="SUPFAM" id="SSF51197">
    <property type="entry name" value="Clavaminate synthase-like"/>
    <property type="match status" value="1"/>
</dbReference>
<dbReference type="Gene3D" id="2.60.120.620">
    <property type="entry name" value="q2cbj1_9rhob like domain"/>
    <property type="match status" value="1"/>
</dbReference>
<dbReference type="Proteomes" id="UP000316291">
    <property type="component" value="Unassembled WGS sequence"/>
</dbReference>
<keyword evidence="2" id="KW-1185">Reference proteome</keyword>
<dbReference type="Pfam" id="PF05721">
    <property type="entry name" value="PhyH"/>
    <property type="match status" value="1"/>
</dbReference>
<comment type="caution">
    <text evidence="1">The sequence shown here is derived from an EMBL/GenBank/DDBJ whole genome shotgun (WGS) entry which is preliminary data.</text>
</comment>
<keyword evidence="1" id="KW-0560">Oxidoreductase</keyword>
<keyword evidence="1" id="KW-0223">Dioxygenase</keyword>
<proteinExistence type="predicted"/>
<evidence type="ECO:0000313" key="2">
    <source>
        <dbReference type="Proteomes" id="UP000316291"/>
    </source>
</evidence>
<sequence>MHPEVVDGGMSCEPTFIKIAPLQAEQAIALDRDGYLLLRGAVPTAWREALRASFDAGVGTADQWAAPRGAGWRHALVDLDPTVQRTCRLPLLLAASAQLLGGPFFLAQVEGREPLKDGGHQPLHRDGAGMKAVAALVFLDAYGPDNGSTRIVPRHLDPGPLDQGEPDETLALMTAGEAGDILVFDADLPHGASRNRSGARRRSLLLSFMPMCNRATMDASRAIRNVRMDTGEVFAP</sequence>
<organism evidence="1 2">
    <name type="scientific">Bradyrhizobium huanghuaihaiense</name>
    <dbReference type="NCBI Taxonomy" id="990078"/>
    <lineage>
        <taxon>Bacteria</taxon>
        <taxon>Pseudomonadati</taxon>
        <taxon>Pseudomonadota</taxon>
        <taxon>Alphaproteobacteria</taxon>
        <taxon>Hyphomicrobiales</taxon>
        <taxon>Nitrobacteraceae</taxon>
        <taxon>Bradyrhizobium</taxon>
    </lineage>
</organism>
<dbReference type="GO" id="GO:0016706">
    <property type="term" value="F:2-oxoglutarate-dependent dioxygenase activity"/>
    <property type="evidence" value="ECO:0007669"/>
    <property type="project" value="UniProtKB-ARBA"/>
</dbReference>
<reference evidence="1 2" key="1">
    <citation type="journal article" date="2015" name="Stand. Genomic Sci.">
        <title>Genomic Encyclopedia of Bacterial and Archaeal Type Strains, Phase III: the genomes of soil and plant-associated and newly described type strains.</title>
        <authorList>
            <person name="Whitman W.B."/>
            <person name="Woyke T."/>
            <person name="Klenk H.P."/>
            <person name="Zhou Y."/>
            <person name="Lilburn T.G."/>
            <person name="Beck B.J."/>
            <person name="De Vos P."/>
            <person name="Vandamme P."/>
            <person name="Eisen J.A."/>
            <person name="Garrity G."/>
            <person name="Hugenholtz P."/>
            <person name="Kyrpides N.C."/>
        </authorList>
    </citation>
    <scope>NUCLEOTIDE SEQUENCE [LARGE SCALE GENOMIC DNA]</scope>
    <source>
        <strain evidence="1 2">CGMCC 1.10948</strain>
    </source>
</reference>